<dbReference type="InterPro" id="IPR014710">
    <property type="entry name" value="RmlC-like_jellyroll"/>
</dbReference>
<dbReference type="InterPro" id="IPR011051">
    <property type="entry name" value="RmlC_Cupin_sf"/>
</dbReference>
<protein>
    <recommendedName>
        <fullName evidence="1">Mannose-6-phosphate isomerase type II C-terminal domain-containing protein</fullName>
    </recommendedName>
</protein>
<name>A0A382QDU8_9ZZZZ</name>
<dbReference type="AlphaFoldDB" id="A0A382QDU8"/>
<dbReference type="InterPro" id="IPR051161">
    <property type="entry name" value="Mannose-6P_isomerase_type2"/>
</dbReference>
<evidence type="ECO:0000313" key="2">
    <source>
        <dbReference type="EMBL" id="SVC83739.1"/>
    </source>
</evidence>
<evidence type="ECO:0000259" key="1">
    <source>
        <dbReference type="Pfam" id="PF01050"/>
    </source>
</evidence>
<organism evidence="2">
    <name type="scientific">marine metagenome</name>
    <dbReference type="NCBI Taxonomy" id="408172"/>
    <lineage>
        <taxon>unclassified sequences</taxon>
        <taxon>metagenomes</taxon>
        <taxon>ecological metagenomes</taxon>
    </lineage>
</organism>
<dbReference type="InterPro" id="IPR001538">
    <property type="entry name" value="Man6P_isomerase-2_C"/>
</dbReference>
<dbReference type="GO" id="GO:0004475">
    <property type="term" value="F:mannose-1-phosphate guanylyltransferase (GTP) activity"/>
    <property type="evidence" value="ECO:0007669"/>
    <property type="project" value="TreeGrafter"/>
</dbReference>
<dbReference type="GO" id="GO:0005976">
    <property type="term" value="P:polysaccharide metabolic process"/>
    <property type="evidence" value="ECO:0007669"/>
    <property type="project" value="InterPro"/>
</dbReference>
<accession>A0A382QDU8</accession>
<dbReference type="Gene3D" id="2.60.120.10">
    <property type="entry name" value="Jelly Rolls"/>
    <property type="match status" value="1"/>
</dbReference>
<dbReference type="PANTHER" id="PTHR46390">
    <property type="entry name" value="MANNOSE-1-PHOSPHATE GUANYLYLTRANSFERASE"/>
    <property type="match status" value="1"/>
</dbReference>
<dbReference type="EMBL" id="UINC01113848">
    <property type="protein sequence ID" value="SVC83739.1"/>
    <property type="molecule type" value="Genomic_DNA"/>
</dbReference>
<dbReference type="GO" id="GO:0009298">
    <property type="term" value="P:GDP-mannose biosynthetic process"/>
    <property type="evidence" value="ECO:0007669"/>
    <property type="project" value="TreeGrafter"/>
</dbReference>
<dbReference type="SUPFAM" id="SSF51182">
    <property type="entry name" value="RmlC-like cupins"/>
    <property type="match status" value="1"/>
</dbReference>
<proteinExistence type="predicted"/>
<dbReference type="Pfam" id="PF01050">
    <property type="entry name" value="MannoseP_isomer"/>
    <property type="match status" value="1"/>
</dbReference>
<feature type="domain" description="Mannose-6-phosphate isomerase type II C-terminal" evidence="1">
    <location>
        <begin position="11"/>
        <end position="112"/>
    </location>
</feature>
<dbReference type="PANTHER" id="PTHR46390:SF1">
    <property type="entry name" value="MANNOSE-1-PHOSPHATE GUANYLYLTRANSFERASE"/>
    <property type="match status" value="1"/>
</dbReference>
<gene>
    <name evidence="2" type="ORF">METZ01_LOCUS336593</name>
</gene>
<reference evidence="2" key="1">
    <citation type="submission" date="2018-05" db="EMBL/GenBank/DDBJ databases">
        <authorList>
            <person name="Lanie J.A."/>
            <person name="Ng W.-L."/>
            <person name="Kazmierczak K.M."/>
            <person name="Andrzejewski T.M."/>
            <person name="Davidsen T.M."/>
            <person name="Wayne K.J."/>
            <person name="Tettelin H."/>
            <person name="Glass J.I."/>
            <person name="Rusch D."/>
            <person name="Podicherti R."/>
            <person name="Tsui H.-C.T."/>
            <person name="Winkler M.E."/>
        </authorList>
    </citation>
    <scope>NUCLEOTIDE SEQUENCE</scope>
</reference>
<sequence>MKFGISDSTAKSIKKPWGSEEWLELNDHYCYKIININSGYRTSLQYHQRKVETLLIKRGEAKVLIGDEWFDMSEGDYFTIHPETQHRILAKTDLELLEVSTPEVDDVIRVEDDSNRPSGKIDSEHR</sequence>